<evidence type="ECO:0000313" key="1">
    <source>
        <dbReference type="EMBL" id="BDR59070.1"/>
    </source>
</evidence>
<dbReference type="EMBL" id="AP026802">
    <property type="protein sequence ID" value="BDR59070.1"/>
    <property type="molecule type" value="Genomic_DNA"/>
</dbReference>
<name>A0AAU9DGI8_9LACO</name>
<dbReference type="RefSeq" id="WP_317634882.1">
    <property type="nucleotide sequence ID" value="NZ_AP026802.1"/>
</dbReference>
<protein>
    <submittedName>
        <fullName evidence="1">Uncharacterized protein</fullName>
    </submittedName>
</protein>
<accession>A0AAU9DGI8</accession>
<proteinExistence type="predicted"/>
<gene>
    <name evidence="1" type="ORF">XA3_15110</name>
</gene>
<keyword evidence="2" id="KW-1185">Reference proteome</keyword>
<dbReference type="AlphaFoldDB" id="A0AAU9DGI8"/>
<sequence length="64" mass="7486">MGLIVSKILYQQMENNYLDVIEQVAIKELENFNHISGYREGQLVKFDELKKLAKFILRKKSGVN</sequence>
<dbReference type="KEGG" id="xap:XA3_15110"/>
<evidence type="ECO:0000313" key="2">
    <source>
        <dbReference type="Proteomes" id="UP001321861"/>
    </source>
</evidence>
<reference evidence="1 2" key="1">
    <citation type="journal article" date="2023" name="Microbiol. Spectr.">
        <title>Symbiosis of Carpenter Bees with Uncharacterized Lactic Acid Bacteria Showing NAD Auxotrophy.</title>
        <authorList>
            <person name="Kawasaki S."/>
            <person name="Ozawa K."/>
            <person name="Mori T."/>
            <person name="Yamamoto A."/>
            <person name="Ito M."/>
            <person name="Ohkuma M."/>
            <person name="Sakamoto M."/>
            <person name="Matsutani M."/>
        </authorList>
    </citation>
    <scope>NUCLEOTIDE SEQUENCE [LARGE SCALE GENOMIC DNA]</scope>
    <source>
        <strain evidence="1 2">XA3</strain>
    </source>
</reference>
<dbReference type="Proteomes" id="UP001321861">
    <property type="component" value="Chromosome"/>
</dbReference>
<organism evidence="1 2">
    <name type="scientific">Xylocopilactobacillus apicola</name>
    <dbReference type="NCBI Taxonomy" id="2932184"/>
    <lineage>
        <taxon>Bacteria</taxon>
        <taxon>Bacillati</taxon>
        <taxon>Bacillota</taxon>
        <taxon>Bacilli</taxon>
        <taxon>Lactobacillales</taxon>
        <taxon>Lactobacillaceae</taxon>
        <taxon>Xylocopilactobacillus</taxon>
    </lineage>
</organism>